<protein>
    <submittedName>
        <fullName evidence="1">Uncharacterized protein</fullName>
    </submittedName>
</protein>
<comment type="caution">
    <text evidence="1">The sequence shown here is derived from an EMBL/GenBank/DDBJ whole genome shotgun (WGS) entry which is preliminary data.</text>
</comment>
<organism evidence="1 2">
    <name type="scientific">Paenibacillus sedimenti</name>
    <dbReference type="NCBI Taxonomy" id="2770274"/>
    <lineage>
        <taxon>Bacteria</taxon>
        <taxon>Bacillati</taxon>
        <taxon>Bacillota</taxon>
        <taxon>Bacilli</taxon>
        <taxon>Bacillales</taxon>
        <taxon>Paenibacillaceae</taxon>
        <taxon>Paenibacillus</taxon>
    </lineage>
</organism>
<sequence length="235" mass="25746">MKAILSLIIASATLATIYCPVERFEQSMPNPPTLAVPVAPVFPDKQVVVPLREPAVSRSLEQIEAANLQFAMKKLEADRKLIEQRHSIQLMMMGIGKDHIIVQVRRTGDVENPMPEDEIEGVKQTLFGIAGGEFPLELSVMECCKNAANVTGKIRSYDKEQDRILIVNEQKKNGNTDDPEATWVGLQADAVLVVDGSKATGLSESLVGREAKVWTTGVMMTSYPGQTTAIKLVIE</sequence>
<name>A0A926QLZ2_9BACL</name>
<gene>
    <name evidence="1" type="ORF">ICC18_22475</name>
</gene>
<dbReference type="AlphaFoldDB" id="A0A926QLZ2"/>
<reference evidence="1" key="1">
    <citation type="submission" date="2020-09" db="EMBL/GenBank/DDBJ databases">
        <title>Draft Genome Sequence of Paenibacillus sp. WST5.</title>
        <authorList>
            <person name="Bao Z."/>
        </authorList>
    </citation>
    <scope>NUCLEOTIDE SEQUENCE</scope>
    <source>
        <strain evidence="1">WST5</strain>
    </source>
</reference>
<accession>A0A926QLZ2</accession>
<proteinExistence type="predicted"/>
<dbReference type="Proteomes" id="UP000650466">
    <property type="component" value="Unassembled WGS sequence"/>
</dbReference>
<dbReference type="EMBL" id="JACVVD010000009">
    <property type="protein sequence ID" value="MBD0382884.1"/>
    <property type="molecule type" value="Genomic_DNA"/>
</dbReference>
<dbReference type="RefSeq" id="WP_188176681.1">
    <property type="nucleotide sequence ID" value="NZ_JACVVD010000009.1"/>
</dbReference>
<evidence type="ECO:0000313" key="1">
    <source>
        <dbReference type="EMBL" id="MBD0382884.1"/>
    </source>
</evidence>
<evidence type="ECO:0000313" key="2">
    <source>
        <dbReference type="Proteomes" id="UP000650466"/>
    </source>
</evidence>
<keyword evidence="2" id="KW-1185">Reference proteome</keyword>